<keyword evidence="3" id="KW-1185">Reference proteome</keyword>
<sequence length="209" mass="23330">MQSTETTNKKNMSGFHGYLALMLFLFFMVTSSVTGNPLAELSTRSELVELAGYGEEKLSSVIVTGTVGCEACLDNREAETYAWPVTGALVAISCKSGRRKMKVNDWAQEITNEYGDFLIDLPSHLHAIPYLERACVVKVLRVPKNSPCKRIRVRQSNKIELSSVGNNIRTYTAGSIRLHQTSKLSRNCLKKQIMVKLPRGRDTKLISMN</sequence>
<evidence type="ECO:0000313" key="3">
    <source>
        <dbReference type="Proteomes" id="UP000631114"/>
    </source>
</evidence>
<dbReference type="Proteomes" id="UP000631114">
    <property type="component" value="Unassembled WGS sequence"/>
</dbReference>
<accession>A0A835I3V1</accession>
<organism evidence="2 3">
    <name type="scientific">Coptis chinensis</name>
    <dbReference type="NCBI Taxonomy" id="261450"/>
    <lineage>
        <taxon>Eukaryota</taxon>
        <taxon>Viridiplantae</taxon>
        <taxon>Streptophyta</taxon>
        <taxon>Embryophyta</taxon>
        <taxon>Tracheophyta</taxon>
        <taxon>Spermatophyta</taxon>
        <taxon>Magnoliopsida</taxon>
        <taxon>Ranunculales</taxon>
        <taxon>Ranunculaceae</taxon>
        <taxon>Coptidoideae</taxon>
        <taxon>Coptis</taxon>
    </lineage>
</organism>
<dbReference type="EMBL" id="JADFTS010000004">
    <property type="protein sequence ID" value="KAF9610101.1"/>
    <property type="molecule type" value="Genomic_DNA"/>
</dbReference>
<gene>
    <name evidence="2" type="ORF">IFM89_019966</name>
</gene>
<proteinExistence type="predicted"/>
<comment type="caution">
    <text evidence="2">The sequence shown here is derived from an EMBL/GenBank/DDBJ whole genome shotgun (WGS) entry which is preliminary data.</text>
</comment>
<dbReference type="AlphaFoldDB" id="A0A835I3V1"/>
<evidence type="ECO:0000313" key="2">
    <source>
        <dbReference type="EMBL" id="KAF9610101.1"/>
    </source>
</evidence>
<name>A0A835I3V1_9MAGN</name>
<evidence type="ECO:0008006" key="4">
    <source>
        <dbReference type="Google" id="ProtNLM"/>
    </source>
</evidence>
<feature type="signal peptide" evidence="1">
    <location>
        <begin position="1"/>
        <end position="35"/>
    </location>
</feature>
<protein>
    <recommendedName>
        <fullName evidence="4">Pollen Ole e 1 allergen and extensin family protein</fullName>
    </recommendedName>
</protein>
<dbReference type="PANTHER" id="PTHR47273:SF6">
    <property type="entry name" value="POLLEN OLE E 1 ALLERGEN AND EXTENSIN FAMILY PROTEIN"/>
    <property type="match status" value="1"/>
</dbReference>
<dbReference type="OrthoDB" id="744797at2759"/>
<dbReference type="Pfam" id="PF01190">
    <property type="entry name" value="Pollen_Ole_e_1"/>
    <property type="match status" value="1"/>
</dbReference>
<feature type="chain" id="PRO_5032983843" description="Pollen Ole e 1 allergen and extensin family protein" evidence="1">
    <location>
        <begin position="36"/>
        <end position="209"/>
    </location>
</feature>
<dbReference type="PANTHER" id="PTHR47273">
    <property type="entry name" value="EXPRESSED PROTEIN"/>
    <property type="match status" value="1"/>
</dbReference>
<keyword evidence="1" id="KW-0732">Signal</keyword>
<evidence type="ECO:0000256" key="1">
    <source>
        <dbReference type="SAM" id="SignalP"/>
    </source>
</evidence>
<reference evidence="2 3" key="1">
    <citation type="submission" date="2020-10" db="EMBL/GenBank/DDBJ databases">
        <title>The Coptis chinensis genome and diversification of protoberbering-type alkaloids.</title>
        <authorList>
            <person name="Wang B."/>
            <person name="Shu S."/>
            <person name="Song C."/>
            <person name="Liu Y."/>
        </authorList>
    </citation>
    <scope>NUCLEOTIDE SEQUENCE [LARGE SCALE GENOMIC DNA]</scope>
    <source>
        <strain evidence="2">HL-2020</strain>
        <tissue evidence="2">Leaf</tissue>
    </source>
</reference>